<evidence type="ECO:0000313" key="3">
    <source>
        <dbReference type="Proteomes" id="UP001153620"/>
    </source>
</evidence>
<evidence type="ECO:0000313" key="2">
    <source>
        <dbReference type="EMBL" id="CAG9799142.1"/>
    </source>
</evidence>
<feature type="compositionally biased region" description="Polar residues" evidence="1">
    <location>
        <begin position="294"/>
        <end position="308"/>
    </location>
</feature>
<reference evidence="2" key="2">
    <citation type="submission" date="2022-10" db="EMBL/GenBank/DDBJ databases">
        <authorList>
            <consortium name="ENA_rothamsted_submissions"/>
            <consortium name="culmorum"/>
            <person name="King R."/>
        </authorList>
    </citation>
    <scope>NUCLEOTIDE SEQUENCE</scope>
</reference>
<name>A0A9N9RMQ6_9DIPT</name>
<feature type="region of interest" description="Disordered" evidence="1">
    <location>
        <begin position="294"/>
        <end position="318"/>
    </location>
</feature>
<evidence type="ECO:0000256" key="1">
    <source>
        <dbReference type="SAM" id="MobiDB-lite"/>
    </source>
</evidence>
<accession>A0A9N9RMQ6</accession>
<keyword evidence="3" id="KW-1185">Reference proteome</keyword>
<proteinExistence type="predicted"/>
<gene>
    <name evidence="2" type="ORF">CHIRRI_LOCUS2115</name>
</gene>
<evidence type="ECO:0008006" key="4">
    <source>
        <dbReference type="Google" id="ProtNLM"/>
    </source>
</evidence>
<sequence>MAKIICLSCFNELSRYDKIFSCSRKHNFCAPCGKSMHLQCECYESLHLVTMKNSEENPNNRIECLGNLLKIWECNWSGTKSSFPEHFIRCHNNMEIFSQFQVSSVPFQSDQLLSALTLIQAFDSNFIFYYHTNPLTKMIYFIIFLLNEHEQLNPESYLYELMIKSPKENHCKIKFVEKCLTYDDDIFKLRDEEICAAVTYKSIAKHLDDNHIHFSFLVKKNCKETLNIKASAQNDKAKAVVPKPIAHAVQNKGILKSNNNRKGQSIPDVKSQTTVVLKHENAPLLLEESFKNLQTKQNSQPPEYSSINKGDDEKHFKSPAHCTSAINKDNNDLTEQSTTRPDECYHFRNVTCQAYKTPDHKVYKQKYPDSCFSKPFLKK</sequence>
<dbReference type="OrthoDB" id="4788989at2759"/>
<reference evidence="2" key="1">
    <citation type="submission" date="2022-01" db="EMBL/GenBank/DDBJ databases">
        <authorList>
            <person name="King R."/>
        </authorList>
    </citation>
    <scope>NUCLEOTIDE SEQUENCE</scope>
</reference>
<dbReference type="AlphaFoldDB" id="A0A9N9RMQ6"/>
<organism evidence="2 3">
    <name type="scientific">Chironomus riparius</name>
    <dbReference type="NCBI Taxonomy" id="315576"/>
    <lineage>
        <taxon>Eukaryota</taxon>
        <taxon>Metazoa</taxon>
        <taxon>Ecdysozoa</taxon>
        <taxon>Arthropoda</taxon>
        <taxon>Hexapoda</taxon>
        <taxon>Insecta</taxon>
        <taxon>Pterygota</taxon>
        <taxon>Neoptera</taxon>
        <taxon>Endopterygota</taxon>
        <taxon>Diptera</taxon>
        <taxon>Nematocera</taxon>
        <taxon>Chironomoidea</taxon>
        <taxon>Chironomidae</taxon>
        <taxon>Chironominae</taxon>
        <taxon>Chironomus</taxon>
    </lineage>
</organism>
<dbReference type="Proteomes" id="UP001153620">
    <property type="component" value="Chromosome 1"/>
</dbReference>
<protein>
    <recommendedName>
        <fullName evidence="4">E3 ubiquitin-protein ligase</fullName>
    </recommendedName>
</protein>
<dbReference type="EMBL" id="OU895877">
    <property type="protein sequence ID" value="CAG9799142.1"/>
    <property type="molecule type" value="Genomic_DNA"/>
</dbReference>